<dbReference type="GO" id="GO:0022857">
    <property type="term" value="F:transmembrane transporter activity"/>
    <property type="evidence" value="ECO:0007669"/>
    <property type="project" value="InterPro"/>
</dbReference>
<keyword evidence="2" id="KW-1003">Cell membrane</keyword>
<evidence type="ECO:0000256" key="2">
    <source>
        <dbReference type="ARBA" id="ARBA00022475"/>
    </source>
</evidence>
<feature type="transmembrane region" description="Helical" evidence="6">
    <location>
        <begin position="130"/>
        <end position="149"/>
    </location>
</feature>
<keyword evidence="3 6" id="KW-0812">Transmembrane</keyword>
<dbReference type="AlphaFoldDB" id="A0A4U8QCX8"/>
<evidence type="ECO:0000313" key="7">
    <source>
        <dbReference type="EMBL" id="TLD02980.1"/>
    </source>
</evidence>
<evidence type="ECO:0000256" key="5">
    <source>
        <dbReference type="ARBA" id="ARBA00023136"/>
    </source>
</evidence>
<dbReference type="PANTHER" id="PTHR32196:SF72">
    <property type="entry name" value="RIBOSE IMPORT PERMEASE PROTEIN RBSC"/>
    <property type="match status" value="1"/>
</dbReference>
<dbReference type="CDD" id="cd06579">
    <property type="entry name" value="TM_PBP1_transp_AraH_like"/>
    <property type="match status" value="1"/>
</dbReference>
<sequence>MKTKSVDIKKILKSNVMEVVLLIITIIIAFTATGFFTSSNLLGILRSSALKGVIAFGMTMVIICGEIDLSISSTVALSGIITALTAGKLEALGIMPLAYGVIAGMILAIIAAALVGVFNGYLRTRFNIPTFIITLAMMNVLYGAAALLSKGFPLTSLPAWYNVLGAGSIGPVPVPAIILIFIFIVVHIIMSYTTFGRSVYAVGGNPESARLSGINVKKVKILVMVGVQVLAALGGIMCSSQVMSAAHNFGKGWEMDVIASVIIGGASMNGGIGKVRGTFVGIIFLGILLNGMTLMNVSEYIQYIVRGGLILGAVLVNAIQFNRSGEA</sequence>
<name>A0A4U8QCX8_9FIRM</name>
<comment type="subcellular location">
    <subcellularLocation>
        <location evidence="1">Cell membrane</location>
        <topology evidence="1">Multi-pass membrane protein</topology>
    </subcellularLocation>
</comment>
<gene>
    <name evidence="7" type="primary">rbsC_1</name>
    <name evidence="7" type="ORF">DSM106044_00003</name>
</gene>
<feature type="transmembrane region" description="Helical" evidence="6">
    <location>
        <begin position="54"/>
        <end position="85"/>
    </location>
</feature>
<evidence type="ECO:0000313" key="8">
    <source>
        <dbReference type="Proteomes" id="UP000306509"/>
    </source>
</evidence>
<dbReference type="PANTHER" id="PTHR32196">
    <property type="entry name" value="ABC TRANSPORTER PERMEASE PROTEIN YPHD-RELATED-RELATED"/>
    <property type="match status" value="1"/>
</dbReference>
<protein>
    <submittedName>
        <fullName evidence="7">Ribose transport system permease protein RbsC</fullName>
    </submittedName>
</protein>
<feature type="transmembrane region" description="Helical" evidence="6">
    <location>
        <begin position="97"/>
        <end position="118"/>
    </location>
</feature>
<keyword evidence="5 6" id="KW-0472">Membrane</keyword>
<dbReference type="GO" id="GO:0005886">
    <property type="term" value="C:plasma membrane"/>
    <property type="evidence" value="ECO:0007669"/>
    <property type="project" value="UniProtKB-SubCell"/>
</dbReference>
<accession>A0A4U8QCX8</accession>
<dbReference type="STRING" id="180332.GCA_000797495_02532"/>
<proteinExistence type="predicted"/>
<evidence type="ECO:0000256" key="4">
    <source>
        <dbReference type="ARBA" id="ARBA00022989"/>
    </source>
</evidence>
<dbReference type="Proteomes" id="UP000306509">
    <property type="component" value="Unassembled WGS sequence"/>
</dbReference>
<feature type="transmembrane region" description="Helical" evidence="6">
    <location>
        <begin position="221"/>
        <end position="243"/>
    </location>
</feature>
<reference evidence="7 8" key="1">
    <citation type="journal article" date="2019" name="Anaerobe">
        <title>Detection of Robinsoniella peoriensis in multiple bone samples of a trauma patient.</title>
        <authorList>
            <person name="Schrottner P."/>
            <person name="Hartwich K."/>
            <person name="Bunk B."/>
            <person name="Schober I."/>
            <person name="Helbig S."/>
            <person name="Rudolph W.W."/>
            <person name="Gunzer F."/>
        </authorList>
    </citation>
    <scope>NUCLEOTIDE SEQUENCE [LARGE SCALE GENOMIC DNA]</scope>
    <source>
        <strain evidence="7 8">DSM 106044</strain>
    </source>
</reference>
<dbReference type="Pfam" id="PF02653">
    <property type="entry name" value="BPD_transp_2"/>
    <property type="match status" value="1"/>
</dbReference>
<feature type="transmembrane region" description="Helical" evidence="6">
    <location>
        <begin position="279"/>
        <end position="297"/>
    </location>
</feature>
<evidence type="ECO:0000256" key="1">
    <source>
        <dbReference type="ARBA" id="ARBA00004651"/>
    </source>
</evidence>
<feature type="transmembrane region" description="Helical" evidence="6">
    <location>
        <begin position="169"/>
        <end position="190"/>
    </location>
</feature>
<evidence type="ECO:0000256" key="3">
    <source>
        <dbReference type="ARBA" id="ARBA00022692"/>
    </source>
</evidence>
<feature type="transmembrane region" description="Helical" evidence="6">
    <location>
        <begin position="303"/>
        <end position="321"/>
    </location>
</feature>
<dbReference type="InterPro" id="IPR001851">
    <property type="entry name" value="ABC_transp_permease"/>
</dbReference>
<dbReference type="RefSeq" id="WP_138001431.1">
    <property type="nucleotide sequence ID" value="NZ_CAUSDN010000242.1"/>
</dbReference>
<evidence type="ECO:0000256" key="6">
    <source>
        <dbReference type="SAM" id="Phobius"/>
    </source>
</evidence>
<dbReference type="EMBL" id="QGQD01000001">
    <property type="protein sequence ID" value="TLD02980.1"/>
    <property type="molecule type" value="Genomic_DNA"/>
</dbReference>
<comment type="caution">
    <text evidence="7">The sequence shown here is derived from an EMBL/GenBank/DDBJ whole genome shotgun (WGS) entry which is preliminary data.</text>
</comment>
<keyword evidence="4 6" id="KW-1133">Transmembrane helix</keyword>
<organism evidence="7 8">
    <name type="scientific">Robinsoniella peoriensis</name>
    <dbReference type="NCBI Taxonomy" id="180332"/>
    <lineage>
        <taxon>Bacteria</taxon>
        <taxon>Bacillati</taxon>
        <taxon>Bacillota</taxon>
        <taxon>Clostridia</taxon>
        <taxon>Lachnospirales</taxon>
        <taxon>Lachnospiraceae</taxon>
        <taxon>Robinsoniella</taxon>
    </lineage>
</organism>
<feature type="transmembrane region" description="Helical" evidence="6">
    <location>
        <begin position="20"/>
        <end position="42"/>
    </location>
</feature>
<keyword evidence="8" id="KW-1185">Reference proteome</keyword>